<dbReference type="AlphaFoldDB" id="B0N5I7"/>
<dbReference type="EMBL" id="ABFX02000006">
    <property type="protein sequence ID" value="EDS18355.1"/>
    <property type="molecule type" value="Genomic_DNA"/>
</dbReference>
<accession>B0N5I7</accession>
<sequence>MVFRKFIVKYEWVINMNLVDLLNDSKQFNETQNIICQYILNHSEDVVKMSARALAKETYTNASTIIRFVQKIGYENYNDFKIHLVHDLKEYQAADIKITEKEKSISIVDKISELEKNVIEKTKNQLSLQQIEYIAELLKKTTYIDFISSDANACIADYACHLFFLERKIANNYTTSNQQLYLTLTELKEHVVFVISRRGEDEKILKVVQELHKNKEIKIIAITGRKDSPIARYCDEILSAIHIGSFVELRDMIFQVSAQYIINCLFSLLFTDDYQSIVQFNDEYEKIYLK</sequence>
<feature type="domain" description="HTH rpiR-type" evidence="4">
    <location>
        <begin position="15"/>
        <end position="91"/>
    </location>
</feature>
<dbReference type="GO" id="GO:0003677">
    <property type="term" value="F:DNA binding"/>
    <property type="evidence" value="ECO:0007669"/>
    <property type="project" value="UniProtKB-KW"/>
</dbReference>
<dbReference type="InterPro" id="IPR046348">
    <property type="entry name" value="SIS_dom_sf"/>
</dbReference>
<dbReference type="eggNOG" id="COG1737">
    <property type="taxonomic scope" value="Bacteria"/>
</dbReference>
<evidence type="ECO:0000259" key="5">
    <source>
        <dbReference type="PROSITE" id="PS51464"/>
    </source>
</evidence>
<evidence type="ECO:0000256" key="1">
    <source>
        <dbReference type="ARBA" id="ARBA00023015"/>
    </source>
</evidence>
<dbReference type="Pfam" id="PF01380">
    <property type="entry name" value="SIS"/>
    <property type="match status" value="1"/>
</dbReference>
<name>B0N5I7_9FIRM</name>
<dbReference type="SUPFAM" id="SSF46689">
    <property type="entry name" value="Homeodomain-like"/>
    <property type="match status" value="1"/>
</dbReference>
<dbReference type="PROSITE" id="PS51464">
    <property type="entry name" value="SIS"/>
    <property type="match status" value="1"/>
</dbReference>
<reference evidence="6" key="1">
    <citation type="submission" date="2007-11" db="EMBL/GenBank/DDBJ databases">
        <authorList>
            <person name="Fulton L."/>
            <person name="Clifton S."/>
            <person name="Fulton B."/>
            <person name="Xu J."/>
            <person name="Minx P."/>
            <person name="Pepin K.H."/>
            <person name="Johnson M."/>
            <person name="Thiruvilangam P."/>
            <person name="Bhonagiri V."/>
            <person name="Nash W.E."/>
            <person name="Mardis E.R."/>
            <person name="Wilson R.K."/>
        </authorList>
    </citation>
    <scope>NUCLEOTIDE SEQUENCE [LARGE SCALE GENOMIC DNA]</scope>
    <source>
        <strain evidence="6">DSM 1402</strain>
    </source>
</reference>
<keyword evidence="1" id="KW-0805">Transcription regulation</keyword>
<dbReference type="PROSITE" id="PS51071">
    <property type="entry name" value="HTH_RPIR"/>
    <property type="match status" value="1"/>
</dbReference>
<dbReference type="InterPro" id="IPR036388">
    <property type="entry name" value="WH-like_DNA-bd_sf"/>
</dbReference>
<dbReference type="CDD" id="cd05013">
    <property type="entry name" value="SIS_RpiR"/>
    <property type="match status" value="1"/>
</dbReference>
<evidence type="ECO:0000313" key="6">
    <source>
        <dbReference type="EMBL" id="EDS18355.1"/>
    </source>
</evidence>
<dbReference type="Gene3D" id="3.40.50.10490">
    <property type="entry name" value="Glucose-6-phosphate isomerase like protein, domain 1"/>
    <property type="match status" value="1"/>
</dbReference>
<dbReference type="InterPro" id="IPR000281">
    <property type="entry name" value="HTH_RpiR"/>
</dbReference>
<feature type="domain" description="SIS" evidence="5">
    <location>
        <begin position="134"/>
        <end position="276"/>
    </location>
</feature>
<dbReference type="HOGENOM" id="CLU_055769_2_0_9"/>
<dbReference type="GO" id="GO:0003700">
    <property type="term" value="F:DNA-binding transcription factor activity"/>
    <property type="evidence" value="ECO:0007669"/>
    <property type="project" value="InterPro"/>
</dbReference>
<dbReference type="Pfam" id="PF01418">
    <property type="entry name" value="HTH_6"/>
    <property type="match status" value="1"/>
</dbReference>
<dbReference type="InterPro" id="IPR009057">
    <property type="entry name" value="Homeodomain-like_sf"/>
</dbReference>
<dbReference type="InterPro" id="IPR035472">
    <property type="entry name" value="RpiR-like_SIS"/>
</dbReference>
<organism evidence="6 7">
    <name type="scientific">Thomasclavelia ramosa DSM 1402</name>
    <dbReference type="NCBI Taxonomy" id="445974"/>
    <lineage>
        <taxon>Bacteria</taxon>
        <taxon>Bacillati</taxon>
        <taxon>Bacillota</taxon>
        <taxon>Erysipelotrichia</taxon>
        <taxon>Erysipelotrichales</taxon>
        <taxon>Coprobacillaceae</taxon>
        <taxon>Thomasclavelia</taxon>
    </lineage>
</organism>
<keyword evidence="3" id="KW-0804">Transcription</keyword>
<evidence type="ECO:0000256" key="2">
    <source>
        <dbReference type="ARBA" id="ARBA00023125"/>
    </source>
</evidence>
<evidence type="ECO:0000256" key="3">
    <source>
        <dbReference type="ARBA" id="ARBA00023163"/>
    </source>
</evidence>
<proteinExistence type="predicted"/>
<dbReference type="GO" id="GO:1901135">
    <property type="term" value="P:carbohydrate derivative metabolic process"/>
    <property type="evidence" value="ECO:0007669"/>
    <property type="project" value="InterPro"/>
</dbReference>
<dbReference type="PANTHER" id="PTHR30514:SF10">
    <property type="entry name" value="MURR_RPIR FAMILY TRANSCRIPTIONAL REGULATOR"/>
    <property type="match status" value="1"/>
</dbReference>
<dbReference type="InterPro" id="IPR001347">
    <property type="entry name" value="SIS_dom"/>
</dbReference>
<dbReference type="Proteomes" id="UP000005798">
    <property type="component" value="Unassembled WGS sequence"/>
</dbReference>
<evidence type="ECO:0000313" key="7">
    <source>
        <dbReference type="Proteomes" id="UP000005798"/>
    </source>
</evidence>
<protein>
    <submittedName>
        <fullName evidence="6">Transcriptional regulator, RpiR family</fullName>
    </submittedName>
</protein>
<dbReference type="PANTHER" id="PTHR30514">
    <property type="entry name" value="GLUCOKINASE"/>
    <property type="match status" value="1"/>
</dbReference>
<reference evidence="6" key="2">
    <citation type="submission" date="2014-06" db="EMBL/GenBank/DDBJ databases">
        <title>Draft genome sequence of Clostridium ramosum(DSM 1402).</title>
        <authorList>
            <person name="Sudarsanam P."/>
            <person name="Ley R."/>
            <person name="Guruge J."/>
            <person name="Turnbaugh P.J."/>
            <person name="Mahowald M."/>
            <person name="Liep D."/>
            <person name="Gordon J."/>
        </authorList>
    </citation>
    <scope>NUCLEOTIDE SEQUENCE</scope>
    <source>
        <strain evidence="6">DSM 1402</strain>
    </source>
</reference>
<keyword evidence="7" id="KW-1185">Reference proteome</keyword>
<dbReference type="InterPro" id="IPR047640">
    <property type="entry name" value="RpiR-like"/>
</dbReference>
<dbReference type="Gene3D" id="1.10.10.10">
    <property type="entry name" value="Winged helix-like DNA-binding domain superfamily/Winged helix DNA-binding domain"/>
    <property type="match status" value="1"/>
</dbReference>
<dbReference type="SUPFAM" id="SSF53697">
    <property type="entry name" value="SIS domain"/>
    <property type="match status" value="1"/>
</dbReference>
<comment type="caution">
    <text evidence="6">The sequence shown here is derived from an EMBL/GenBank/DDBJ whole genome shotgun (WGS) entry which is preliminary data.</text>
</comment>
<evidence type="ECO:0000259" key="4">
    <source>
        <dbReference type="PROSITE" id="PS51071"/>
    </source>
</evidence>
<keyword evidence="2" id="KW-0238">DNA-binding</keyword>
<gene>
    <name evidence="6" type="ORF">CLORAM_01901</name>
</gene>
<dbReference type="GO" id="GO:0097367">
    <property type="term" value="F:carbohydrate derivative binding"/>
    <property type="evidence" value="ECO:0007669"/>
    <property type="project" value="InterPro"/>
</dbReference>